<dbReference type="AlphaFoldDB" id="A0A857JEE5"/>
<feature type="chain" id="PRO_5032334520" evidence="1">
    <location>
        <begin position="23"/>
        <end position="287"/>
    </location>
</feature>
<keyword evidence="3" id="KW-1185">Reference proteome</keyword>
<dbReference type="Pfam" id="PF12974">
    <property type="entry name" value="Phosphonate-bd"/>
    <property type="match status" value="1"/>
</dbReference>
<feature type="signal peptide" evidence="1">
    <location>
        <begin position="1"/>
        <end position="22"/>
    </location>
</feature>
<keyword evidence="1" id="KW-0732">Signal</keyword>
<dbReference type="EMBL" id="CP047650">
    <property type="protein sequence ID" value="QHJ01056.1"/>
    <property type="molecule type" value="Genomic_DNA"/>
</dbReference>
<evidence type="ECO:0000313" key="2">
    <source>
        <dbReference type="EMBL" id="QHJ01056.1"/>
    </source>
</evidence>
<dbReference type="Proteomes" id="UP000464787">
    <property type="component" value="Chromosome"/>
</dbReference>
<dbReference type="SUPFAM" id="SSF53850">
    <property type="entry name" value="Periplasmic binding protein-like II"/>
    <property type="match status" value="1"/>
</dbReference>
<sequence length="287" mass="31414">MRLLTITKIALLGLCTAVCVFAAAKDQPKTRPHYEFSPVNQYGLQLTAGYWNPIIAYVSRTSGVDLTLKIGRTSADTTSYVLAQEVDFAFTNHLFSPSRLRMGWKVLARRDSPPVRSQIAVMEDSPVHDLAQLRDQEVGFPGPEAFLAYKVSRAHLINSGVPVRVVFGGNMDSALAQMASGKVAAVGGNSQLLAGYSARENRSLRVLWSSEPYLDLPLMVSPRVPPEHVRAVRAAFVGMMASPEGRLVLQRASSTAGLPRTTGFVAAENRDYDNYLRFSETAPESLR</sequence>
<evidence type="ECO:0000313" key="3">
    <source>
        <dbReference type="Proteomes" id="UP000464787"/>
    </source>
</evidence>
<dbReference type="PANTHER" id="PTHR35841">
    <property type="entry name" value="PHOSPHONATES-BINDING PERIPLASMIC PROTEIN"/>
    <property type="match status" value="1"/>
</dbReference>
<evidence type="ECO:0000256" key="1">
    <source>
        <dbReference type="SAM" id="SignalP"/>
    </source>
</evidence>
<dbReference type="KEGG" id="xyk:GT347_25555"/>
<dbReference type="Gene3D" id="3.40.190.10">
    <property type="entry name" value="Periplasmic binding protein-like II"/>
    <property type="match status" value="2"/>
</dbReference>
<accession>A0A857JEE5</accession>
<dbReference type="PANTHER" id="PTHR35841:SF1">
    <property type="entry name" value="PHOSPHONATES-BINDING PERIPLASMIC PROTEIN"/>
    <property type="match status" value="1"/>
</dbReference>
<reference evidence="2 3" key="1">
    <citation type="submission" date="2020-01" db="EMBL/GenBank/DDBJ databases">
        <title>Genome sequencing of strain KACC 21265.</title>
        <authorList>
            <person name="Heo J."/>
            <person name="Kim S.-J."/>
            <person name="Kim J.-S."/>
            <person name="Hong S.-B."/>
            <person name="Kwon S.-W."/>
        </authorList>
    </citation>
    <scope>NUCLEOTIDE SEQUENCE [LARGE SCALE GENOMIC DNA]</scope>
    <source>
        <strain evidence="2 3">KACC 21265</strain>
    </source>
</reference>
<gene>
    <name evidence="2" type="ORF">GT347_25555</name>
</gene>
<organism evidence="2 3">
    <name type="scientific">Xylophilus rhododendri</name>
    <dbReference type="NCBI Taxonomy" id="2697032"/>
    <lineage>
        <taxon>Bacteria</taxon>
        <taxon>Pseudomonadati</taxon>
        <taxon>Pseudomonadota</taxon>
        <taxon>Betaproteobacteria</taxon>
        <taxon>Burkholderiales</taxon>
        <taxon>Xylophilus</taxon>
    </lineage>
</organism>
<proteinExistence type="predicted"/>
<protein>
    <submittedName>
        <fullName evidence="2">PhnD/SsuA/transferrin family substrate-binding protein</fullName>
    </submittedName>
</protein>
<name>A0A857JEE5_9BURK</name>